<name>A0ABP3NLI9_9ACTN</name>
<dbReference type="Pfam" id="PF12322">
    <property type="entry name" value="T4_baseplate"/>
    <property type="match status" value="1"/>
</dbReference>
<dbReference type="EMBL" id="BAAABZ010000056">
    <property type="protein sequence ID" value="GAA0547960.1"/>
    <property type="molecule type" value="Genomic_DNA"/>
</dbReference>
<organism evidence="1 2">
    <name type="scientific">Streptomyces mordarskii</name>
    <dbReference type="NCBI Taxonomy" id="1226758"/>
    <lineage>
        <taxon>Bacteria</taxon>
        <taxon>Bacillati</taxon>
        <taxon>Actinomycetota</taxon>
        <taxon>Actinomycetes</taxon>
        <taxon>Kitasatosporales</taxon>
        <taxon>Streptomycetaceae</taxon>
        <taxon>Streptomyces</taxon>
    </lineage>
</organism>
<reference evidence="2" key="1">
    <citation type="journal article" date="2019" name="Int. J. Syst. Evol. Microbiol.">
        <title>The Global Catalogue of Microorganisms (GCM) 10K type strain sequencing project: providing services to taxonomists for standard genome sequencing and annotation.</title>
        <authorList>
            <consortium name="The Broad Institute Genomics Platform"/>
            <consortium name="The Broad Institute Genome Sequencing Center for Infectious Disease"/>
            <person name="Wu L."/>
            <person name="Ma J."/>
        </authorList>
    </citation>
    <scope>NUCLEOTIDE SEQUENCE [LARGE SCALE GENOMIC DNA]</scope>
    <source>
        <strain evidence="2">JCM 5052</strain>
    </source>
</reference>
<evidence type="ECO:0000313" key="2">
    <source>
        <dbReference type="Proteomes" id="UP001501576"/>
    </source>
</evidence>
<dbReference type="Proteomes" id="UP001501576">
    <property type="component" value="Unassembled WGS sequence"/>
</dbReference>
<evidence type="ECO:0000313" key="1">
    <source>
        <dbReference type="EMBL" id="GAA0547960.1"/>
    </source>
</evidence>
<accession>A0ABP3NLI9</accession>
<gene>
    <name evidence="1" type="ORF">GCM10010390_57640</name>
</gene>
<protein>
    <recommendedName>
        <fullName evidence="3">Phage baseplate protein</fullName>
    </recommendedName>
</protein>
<comment type="caution">
    <text evidence="1">The sequence shown here is derived from an EMBL/GenBank/DDBJ whole genome shotgun (WGS) entry which is preliminary data.</text>
</comment>
<evidence type="ECO:0008006" key="3">
    <source>
        <dbReference type="Google" id="ProtNLM"/>
    </source>
</evidence>
<dbReference type="RefSeq" id="WP_346160542.1">
    <property type="nucleotide sequence ID" value="NZ_BAAABZ010000056.1"/>
</dbReference>
<keyword evidence="2" id="KW-1185">Reference proteome</keyword>
<dbReference type="InterPro" id="IPR024364">
    <property type="entry name" value="Baseplate_phage_T4-like"/>
</dbReference>
<sequence>MGNTGPAELLAIWEAGLAHHGPGRALLLHRAARPESAADELLSLPVGEREADLYALRRALFGERMQIRAECGACGEAMEFDLDARDLGVRPRKRDGPLRVAEGEWTVEFRLPTVADLEAAAHAVAGADGRAVAGADGRAVAGAGAHAASGADGAGDGLLGEDVGVGGPVAADGDEAAEAFMAAEGGDAAVASTAAARARRALLARCLVSVHRAGQPVPADRLPVAELPEPVQRKLAEAAERADPAADVTLNVACPACGEATRAELDIASYLWAELDHWARDLLLDVHLLATAYGWSEPQILALSPLRRRYYLELCADG</sequence>
<proteinExistence type="predicted"/>